<feature type="domain" description="Immunity protein 35" evidence="3">
    <location>
        <begin position="5"/>
        <end position="86"/>
    </location>
</feature>
<evidence type="ECO:0000256" key="2">
    <source>
        <dbReference type="ARBA" id="ARBA00022801"/>
    </source>
</evidence>
<dbReference type="RefSeq" id="WP_378259877.1">
    <property type="nucleotide sequence ID" value="NZ_JBHUKR010000001.1"/>
</dbReference>
<evidence type="ECO:0000259" key="3">
    <source>
        <dbReference type="Pfam" id="PF15567"/>
    </source>
</evidence>
<dbReference type="SUPFAM" id="SSF101478">
    <property type="entry name" value="ADP-ribosylglycohydrolase"/>
    <property type="match status" value="1"/>
</dbReference>
<sequence>MEARDAIAAVERWLPAGEQGFLVDHEQVLRVPEGWYVPYDSPKDPLVPRPALIVREDGALRRPDLSPDGTRPSVPVPAAGEEDWREILEPEFENSGVAYLGVPITAVMGWQKYVDGTSAEEIRANPEYRPGPERLGYPAIDTPLDYLLSCLKTGRYDRSSYLAGLLSAEVLLPLDAEDRSPEGVVYSSRRRLPAGTAKWLRTDVLSFMDFNPDVGLLINPDSFPSDRVSAGELATARASWPDFRPSDPVVEVSPERPPGKSLRRDADGVDFEWHRITGAFVGFAMGEALGRAVDTSSAKEIEERLDSGLTIGRPGPLTEQLLFHTEGLLRALPAPVTSALMTTGVRSLRRWRDRDEGWLAKVADLSGRPPLWTPSADDVSLLIPGLAAALSGGGPDTTPDTAARVGRLLAAGLGANRDTADATAAVAILFAHLFRRESSMYPPYIHIQRLLATEAVSGRVAGALANAARTRLDLTRPDHEELDSIGTGGTALDALGRAMVAVTRRFHDPHWTLYSAVIHSGHSAITGAIAGAVLGARSGVSGLPAAWLRRLELRDLVKTVADDGFRHFSANPPLQDDRYAKDWESRYPREVL</sequence>
<dbReference type="Pfam" id="PF15567">
    <property type="entry name" value="Imm35"/>
    <property type="match status" value="1"/>
</dbReference>
<protein>
    <submittedName>
        <fullName evidence="4">ADP-ribosylglycohydrolase family protein</fullName>
    </submittedName>
</protein>
<dbReference type="Gene3D" id="1.10.4080.10">
    <property type="entry name" value="ADP-ribosylation/Crystallin J1"/>
    <property type="match status" value="1"/>
</dbReference>
<evidence type="ECO:0000313" key="5">
    <source>
        <dbReference type="Proteomes" id="UP001597417"/>
    </source>
</evidence>
<dbReference type="PANTHER" id="PTHR16222:SF24">
    <property type="entry name" value="ADP-RIBOSYLHYDROLASE ARH3"/>
    <property type="match status" value="1"/>
</dbReference>
<dbReference type="InterPro" id="IPR036705">
    <property type="entry name" value="Ribosyl_crysJ1_sf"/>
</dbReference>
<dbReference type="EMBL" id="JBHUKR010000001">
    <property type="protein sequence ID" value="MFD2414728.1"/>
    <property type="molecule type" value="Genomic_DNA"/>
</dbReference>
<reference evidence="5" key="1">
    <citation type="journal article" date="2019" name="Int. J. Syst. Evol. Microbiol.">
        <title>The Global Catalogue of Microorganisms (GCM) 10K type strain sequencing project: providing services to taxonomists for standard genome sequencing and annotation.</title>
        <authorList>
            <consortium name="The Broad Institute Genomics Platform"/>
            <consortium name="The Broad Institute Genome Sequencing Center for Infectious Disease"/>
            <person name="Wu L."/>
            <person name="Ma J."/>
        </authorList>
    </citation>
    <scope>NUCLEOTIDE SEQUENCE [LARGE SCALE GENOMIC DNA]</scope>
    <source>
        <strain evidence="5">CGMCC 4.7645</strain>
    </source>
</reference>
<accession>A0ABW5FID7</accession>
<dbReference type="InterPro" id="IPR029082">
    <property type="entry name" value="Imm35"/>
</dbReference>
<dbReference type="Pfam" id="PF03747">
    <property type="entry name" value="ADP_ribosyl_GH"/>
    <property type="match status" value="1"/>
</dbReference>
<keyword evidence="2" id="KW-0378">Hydrolase</keyword>
<dbReference type="InterPro" id="IPR050792">
    <property type="entry name" value="ADP-ribosylglycohydrolase"/>
</dbReference>
<keyword evidence="5" id="KW-1185">Reference proteome</keyword>
<dbReference type="PANTHER" id="PTHR16222">
    <property type="entry name" value="ADP-RIBOSYLGLYCOHYDROLASE"/>
    <property type="match status" value="1"/>
</dbReference>
<dbReference type="Proteomes" id="UP001597417">
    <property type="component" value="Unassembled WGS sequence"/>
</dbReference>
<comment type="similarity">
    <text evidence="1">Belongs to the ADP-ribosylglycohydrolase family.</text>
</comment>
<proteinExistence type="inferred from homology"/>
<dbReference type="InterPro" id="IPR005502">
    <property type="entry name" value="Ribosyl_crysJ1"/>
</dbReference>
<evidence type="ECO:0000313" key="4">
    <source>
        <dbReference type="EMBL" id="MFD2414728.1"/>
    </source>
</evidence>
<gene>
    <name evidence="4" type="ORF">ACFSXZ_00085</name>
</gene>
<name>A0ABW5FID7_9PSEU</name>
<comment type="caution">
    <text evidence="4">The sequence shown here is derived from an EMBL/GenBank/DDBJ whole genome shotgun (WGS) entry which is preliminary data.</text>
</comment>
<evidence type="ECO:0000256" key="1">
    <source>
        <dbReference type="ARBA" id="ARBA00010702"/>
    </source>
</evidence>
<organism evidence="4 5">
    <name type="scientific">Amycolatopsis pigmentata</name>
    <dbReference type="NCBI Taxonomy" id="450801"/>
    <lineage>
        <taxon>Bacteria</taxon>
        <taxon>Bacillati</taxon>
        <taxon>Actinomycetota</taxon>
        <taxon>Actinomycetes</taxon>
        <taxon>Pseudonocardiales</taxon>
        <taxon>Pseudonocardiaceae</taxon>
        <taxon>Amycolatopsis</taxon>
    </lineage>
</organism>